<feature type="transmembrane region" description="Helical" evidence="2">
    <location>
        <begin position="38"/>
        <end position="58"/>
    </location>
</feature>
<keyword evidence="2" id="KW-1133">Transmembrane helix</keyword>
<dbReference type="STRING" id="439481.Aboo_1285"/>
<evidence type="ECO:0000313" key="3">
    <source>
        <dbReference type="EMBL" id="ADD09093.1"/>
    </source>
</evidence>
<proteinExistence type="predicted"/>
<feature type="transmembrane region" description="Helical" evidence="2">
    <location>
        <begin position="6"/>
        <end position="26"/>
    </location>
</feature>
<keyword evidence="4" id="KW-1185">Reference proteome</keyword>
<feature type="transmembrane region" description="Helical" evidence="2">
    <location>
        <begin position="70"/>
        <end position="88"/>
    </location>
</feature>
<dbReference type="GeneID" id="8828247"/>
<accession>B5ICL4</accession>
<dbReference type="EMBL" id="CP001941">
    <property type="protein sequence ID" value="ADD09093.1"/>
    <property type="molecule type" value="Genomic_DNA"/>
</dbReference>
<reference evidence="3" key="1">
    <citation type="submission" date="2010-02" db="EMBL/GenBank/DDBJ databases">
        <title>Complete sequence of Aciduliprofundum boonei T469.</title>
        <authorList>
            <consortium name="US DOE Joint Genome Institute"/>
            <person name="Lucas S."/>
            <person name="Copeland A."/>
            <person name="Lapidus A."/>
            <person name="Cheng J.-F."/>
            <person name="Bruce D."/>
            <person name="Goodwin L."/>
            <person name="Pitluck S."/>
            <person name="Saunders E."/>
            <person name="Detter J.C."/>
            <person name="Han C."/>
            <person name="Tapia R."/>
            <person name="Land M."/>
            <person name="Hauser L."/>
            <person name="Kyrpides N."/>
            <person name="Mikhailova N."/>
            <person name="Flores G."/>
            <person name="Reysenbach A.-L."/>
            <person name="Woyke T."/>
        </authorList>
    </citation>
    <scope>NUCLEOTIDE SEQUENCE</scope>
    <source>
        <strain evidence="3">T469</strain>
    </source>
</reference>
<keyword evidence="2" id="KW-0472">Membrane</keyword>
<keyword evidence="2" id="KW-0812">Transmembrane</keyword>
<dbReference type="InterPro" id="IPR011674">
    <property type="entry name" value="DUF1616"/>
</dbReference>
<keyword evidence="1" id="KW-0175">Coiled coil</keyword>
<dbReference type="Proteomes" id="UP000001400">
    <property type="component" value="Chromosome"/>
</dbReference>
<dbReference type="RefSeq" id="WP_008083750.1">
    <property type="nucleotide sequence ID" value="NC_013926.1"/>
</dbReference>
<evidence type="ECO:0000256" key="2">
    <source>
        <dbReference type="SAM" id="Phobius"/>
    </source>
</evidence>
<dbReference type="KEGG" id="abi:Aboo_1285"/>
<dbReference type="OrthoDB" id="82282at2157"/>
<dbReference type="Pfam" id="PF07760">
    <property type="entry name" value="DUF1616"/>
    <property type="match status" value="1"/>
</dbReference>
<gene>
    <name evidence="3" type="ordered locus">Aboo_1285</name>
</gene>
<dbReference type="HOGENOM" id="CLU_1551729_0_0_2"/>
<dbReference type="eggNOG" id="arCOG02884">
    <property type="taxonomic scope" value="Archaea"/>
</dbReference>
<evidence type="ECO:0000256" key="1">
    <source>
        <dbReference type="SAM" id="Coils"/>
    </source>
</evidence>
<name>B5ICL4_ACIB4</name>
<organism evidence="3 4">
    <name type="scientific">Aciduliprofundum boonei (strain DSM 19572 / T469)</name>
    <dbReference type="NCBI Taxonomy" id="439481"/>
    <lineage>
        <taxon>Archaea</taxon>
        <taxon>Methanobacteriati</taxon>
        <taxon>Thermoplasmatota</taxon>
        <taxon>DHVE2 group</taxon>
        <taxon>Candidatus Aciduliprofundum</taxon>
    </lineage>
</organism>
<evidence type="ECO:0000313" key="4">
    <source>
        <dbReference type="Proteomes" id="UP000001400"/>
    </source>
</evidence>
<protein>
    <submittedName>
        <fullName evidence="3">Uncharacterized protein</fullName>
    </submittedName>
</protein>
<feature type="coiled-coil region" evidence="1">
    <location>
        <begin position="110"/>
        <end position="168"/>
    </location>
</feature>
<sequence length="172" mass="20560">MNVLQVIGAVLMLFFLPGYTFINMLFPKKGELDLEYDQLYRIGLGMGMSIVIAILTGYILGYTSLFYGKYIWFALINLTGIFFIVGFYRGGYPTLRKLFGLEENDKYDRLIMLDELLKERKRKIKELEEVERMIRLNPRRRDYYEEKRREILEEIREMDDRIERLKGVVNEV</sequence>
<dbReference type="AlphaFoldDB" id="B5ICL4"/>